<comment type="caution">
    <text evidence="2">The sequence shown here is derived from an EMBL/GenBank/DDBJ whole genome shotgun (WGS) entry which is preliminary data.</text>
</comment>
<dbReference type="EMBL" id="SNRW01004084">
    <property type="protein sequence ID" value="KAA6388181.1"/>
    <property type="molecule type" value="Genomic_DNA"/>
</dbReference>
<evidence type="ECO:0000313" key="2">
    <source>
        <dbReference type="EMBL" id="KAA6388181.1"/>
    </source>
</evidence>
<dbReference type="Proteomes" id="UP000324800">
    <property type="component" value="Unassembled WGS sequence"/>
</dbReference>
<dbReference type="EMBL" id="SNRW01042898">
    <property type="protein sequence ID" value="KAA6330173.1"/>
    <property type="molecule type" value="Genomic_DNA"/>
</dbReference>
<name>A0A5J4VZS3_9EUKA</name>
<evidence type="ECO:0000313" key="1">
    <source>
        <dbReference type="EMBL" id="KAA6330173.1"/>
    </source>
</evidence>
<feature type="non-terminal residue" evidence="2">
    <location>
        <position position="1"/>
    </location>
</feature>
<gene>
    <name evidence="2" type="ORF">EZS28_016290</name>
    <name evidence="1" type="ORF">EZS28_053528</name>
</gene>
<sequence length="46" mass="4898">ASFGQGMDIDVDINDMVGMTGPIIGGAHVGSRTFMQSAFKPQQKKK</sequence>
<organism evidence="2 3">
    <name type="scientific">Streblomastix strix</name>
    <dbReference type="NCBI Taxonomy" id="222440"/>
    <lineage>
        <taxon>Eukaryota</taxon>
        <taxon>Metamonada</taxon>
        <taxon>Preaxostyla</taxon>
        <taxon>Oxymonadida</taxon>
        <taxon>Streblomastigidae</taxon>
        <taxon>Streblomastix</taxon>
    </lineage>
</organism>
<dbReference type="AlphaFoldDB" id="A0A5J4VZS3"/>
<evidence type="ECO:0000313" key="3">
    <source>
        <dbReference type="Proteomes" id="UP000324800"/>
    </source>
</evidence>
<protein>
    <submittedName>
        <fullName evidence="2">Uncharacterized protein</fullName>
    </submittedName>
</protein>
<accession>A0A5J4VZS3</accession>
<reference evidence="2 3" key="1">
    <citation type="submission" date="2019-03" db="EMBL/GenBank/DDBJ databases">
        <title>Single cell metagenomics reveals metabolic interactions within the superorganism composed of flagellate Streblomastix strix and complex community of Bacteroidetes bacteria on its surface.</title>
        <authorList>
            <person name="Treitli S.C."/>
            <person name="Kolisko M."/>
            <person name="Husnik F."/>
            <person name="Keeling P."/>
            <person name="Hampl V."/>
        </authorList>
    </citation>
    <scope>NUCLEOTIDE SEQUENCE [LARGE SCALE GENOMIC DNA]</scope>
    <source>
        <strain evidence="2">ST1C</strain>
    </source>
</reference>
<proteinExistence type="predicted"/>